<name>A0ACC2XTJ0_9TREE</name>
<proteinExistence type="predicted"/>
<comment type="caution">
    <text evidence="1">The sequence shown here is derived from an EMBL/GenBank/DDBJ whole genome shotgun (WGS) entry which is preliminary data.</text>
</comment>
<evidence type="ECO:0000313" key="1">
    <source>
        <dbReference type="EMBL" id="KAJ9127183.1"/>
    </source>
</evidence>
<gene>
    <name evidence="1" type="ORF">QFC24_001420</name>
</gene>
<accession>A0ACC2XTJ0</accession>
<organism evidence="1 2">
    <name type="scientific">Naganishia onofrii</name>
    <dbReference type="NCBI Taxonomy" id="1851511"/>
    <lineage>
        <taxon>Eukaryota</taxon>
        <taxon>Fungi</taxon>
        <taxon>Dikarya</taxon>
        <taxon>Basidiomycota</taxon>
        <taxon>Agaricomycotina</taxon>
        <taxon>Tremellomycetes</taxon>
        <taxon>Filobasidiales</taxon>
        <taxon>Filobasidiaceae</taxon>
        <taxon>Naganishia</taxon>
    </lineage>
</organism>
<reference evidence="1" key="1">
    <citation type="submission" date="2023-04" db="EMBL/GenBank/DDBJ databases">
        <title>Draft Genome sequencing of Naganishia species isolated from polar environments using Oxford Nanopore Technology.</title>
        <authorList>
            <person name="Leo P."/>
            <person name="Venkateswaran K."/>
        </authorList>
    </citation>
    <scope>NUCLEOTIDE SEQUENCE</scope>
    <source>
        <strain evidence="1">DBVPG 5303</strain>
    </source>
</reference>
<evidence type="ECO:0000313" key="2">
    <source>
        <dbReference type="Proteomes" id="UP001234202"/>
    </source>
</evidence>
<protein>
    <submittedName>
        <fullName evidence="1">Uncharacterized protein</fullName>
    </submittedName>
</protein>
<dbReference type="EMBL" id="JASBWV010000003">
    <property type="protein sequence ID" value="KAJ9127183.1"/>
    <property type="molecule type" value="Genomic_DNA"/>
</dbReference>
<sequence>MAEEPAELAARPKANKAKRQLIGFKQRIEINERRARETAGTPDNVISRKGGAFALVIYAYYVFVGRLCAPMLQKKPDAKGSVGEGIGLLVGFNILWLMFLWTYIKVGILPHVELKTRTVRLNFKMSDFIHLAGMGTSASAPEESMFTTTNTGTPYQYIGTTPEGNLHGQSGTVTTATSSKQHPSILPERLDPDRPSPHSIGSPNPDSASTLTPAQKYASAHRRSLNSMTSIDSPRRTSRQILEDEDLEIDPSDLDGPRNMLPAEIPLFTKSRSLSHPAMPESTPPLVQGPTCSNTAFQESTRDPSPPIDLEHSGSHPSPSSNSRSTMGGAGAGYRVSDVSNIETCDSHTPLQPIAEVPSHSQAQSEAIRGHSGSSTPLQRSASGTGLKHVSDERMQTAHKNPTTPFKQPEWLHERPLPPHYPGLVYCRYFTIVLGSGSAWGGETTSSFSYFVDGRLSSPCT</sequence>
<dbReference type="Proteomes" id="UP001234202">
    <property type="component" value="Unassembled WGS sequence"/>
</dbReference>
<keyword evidence="2" id="KW-1185">Reference proteome</keyword>